<proteinExistence type="predicted"/>
<feature type="domain" description="N-acetyltransferase" evidence="1">
    <location>
        <begin position="2"/>
        <end position="170"/>
    </location>
</feature>
<organism evidence="2 7">
    <name type="scientific">Lacticaseibacillus rhamnosus</name>
    <name type="common">Lactobacillus rhamnosus</name>
    <dbReference type="NCBI Taxonomy" id="47715"/>
    <lineage>
        <taxon>Bacteria</taxon>
        <taxon>Bacillati</taxon>
        <taxon>Bacillota</taxon>
        <taxon>Bacilli</taxon>
        <taxon>Lactobacillales</taxon>
        <taxon>Lactobacillaceae</taxon>
        <taxon>Lacticaseibacillus</taxon>
    </lineage>
</organism>
<dbReference type="AlphaFoldDB" id="A0A249DCP6"/>
<dbReference type="Proteomes" id="UP000307517">
    <property type="component" value="Unassembled WGS sequence"/>
</dbReference>
<gene>
    <name evidence="3" type="ORF">CYJ91_03095</name>
    <name evidence="4" type="ORF">E6L36_08510</name>
    <name evidence="2" type="ORF">H0N82_08495</name>
</gene>
<dbReference type="EMBL" id="SSHM01000001">
    <property type="protein sequence ID" value="THC80432.1"/>
    <property type="molecule type" value="Genomic_DNA"/>
</dbReference>
<evidence type="ECO:0000313" key="2">
    <source>
        <dbReference type="EMBL" id="NZA05137.1"/>
    </source>
</evidence>
<sequence>MYTIENYRPELLESWLRCRALAYMRSGFQDEITGEKETVTAENGISLVATVDSQVVGIAEAIFLNQEQAKPESYGLPAKMPLSTLDTMAVHPDFQHQGIAKALLAQLKRRLQSRGGALLIYTLDDEPANQLYRAVGAKLCYTAAIVHGHSSHNKVPQWVNFHVTDDHQMTLYDAQGAEIPYGQDMETYFVGKKVNIDLLKDVSKIVTEHVYVLDI</sequence>
<evidence type="ECO:0000313" key="7">
    <source>
        <dbReference type="Proteomes" id="UP000552935"/>
    </source>
</evidence>
<dbReference type="SUPFAM" id="SSF55729">
    <property type="entry name" value="Acyl-CoA N-acyltransferases (Nat)"/>
    <property type="match status" value="1"/>
</dbReference>
<evidence type="ECO:0000313" key="4">
    <source>
        <dbReference type="EMBL" id="THC80432.1"/>
    </source>
</evidence>
<evidence type="ECO:0000313" key="5">
    <source>
        <dbReference type="Proteomes" id="UP000234212"/>
    </source>
</evidence>
<dbReference type="RefSeq" id="WP_005689094.1">
    <property type="nucleotide sequence ID" value="NZ_CABFNI010000022.1"/>
</dbReference>
<dbReference type="InterPro" id="IPR016181">
    <property type="entry name" value="Acyl_CoA_acyltransferase"/>
</dbReference>
<keyword evidence="2" id="KW-0808">Transferase</keyword>
<name>A0A249DCP6_LACRH</name>
<comment type="caution">
    <text evidence="2">The sequence shown here is derived from an EMBL/GenBank/DDBJ whole genome shotgun (WGS) entry which is preliminary data.</text>
</comment>
<evidence type="ECO:0000313" key="6">
    <source>
        <dbReference type="Proteomes" id="UP000307517"/>
    </source>
</evidence>
<dbReference type="EMBL" id="PKJX01000001">
    <property type="protein sequence ID" value="PLA58539.1"/>
    <property type="molecule type" value="Genomic_DNA"/>
</dbReference>
<dbReference type="InterPro" id="IPR000182">
    <property type="entry name" value="GNAT_dom"/>
</dbReference>
<evidence type="ECO:0000313" key="3">
    <source>
        <dbReference type="EMBL" id="PLA58539.1"/>
    </source>
</evidence>
<accession>A0A249DCP6</accession>
<protein>
    <submittedName>
        <fullName evidence="2 3">N-acetyltransferase</fullName>
    </submittedName>
</protein>
<dbReference type="PROSITE" id="PS51186">
    <property type="entry name" value="GNAT"/>
    <property type="match status" value="1"/>
</dbReference>
<dbReference type="Pfam" id="PF00583">
    <property type="entry name" value="Acetyltransf_1"/>
    <property type="match status" value="1"/>
</dbReference>
<dbReference type="CDD" id="cd04301">
    <property type="entry name" value="NAT_SF"/>
    <property type="match status" value="1"/>
</dbReference>
<dbReference type="Proteomes" id="UP000234212">
    <property type="component" value="Unassembled WGS sequence"/>
</dbReference>
<evidence type="ECO:0000259" key="1">
    <source>
        <dbReference type="PROSITE" id="PS51186"/>
    </source>
</evidence>
<dbReference type="GeneID" id="69831729"/>
<dbReference type="Gene3D" id="3.40.630.30">
    <property type="match status" value="1"/>
</dbReference>
<dbReference type="Proteomes" id="UP000552935">
    <property type="component" value="Unassembled WGS sequence"/>
</dbReference>
<reference evidence="3 5" key="1">
    <citation type="submission" date="2017-12" db="EMBL/GenBank/DDBJ databases">
        <title>Phylogenetic diversity of female urinary microbiome.</title>
        <authorList>
            <person name="Thomas-White K."/>
            <person name="Wolfe A.J."/>
        </authorList>
    </citation>
    <scope>NUCLEOTIDE SEQUENCE [LARGE SCALE GENOMIC DNA]</scope>
    <source>
        <strain evidence="3 5">UMB0004</strain>
    </source>
</reference>
<dbReference type="GO" id="GO:0016747">
    <property type="term" value="F:acyltransferase activity, transferring groups other than amino-acyl groups"/>
    <property type="evidence" value="ECO:0007669"/>
    <property type="project" value="InterPro"/>
</dbReference>
<dbReference type="EMBL" id="JACCKI010000005">
    <property type="protein sequence ID" value="NZA05137.1"/>
    <property type="molecule type" value="Genomic_DNA"/>
</dbReference>
<reference evidence="4 6" key="2">
    <citation type="submission" date="2019-04" db="EMBL/GenBank/DDBJ databases">
        <title>Genome Announcement to Ensure Probiotic Safety of Lactobacillus rhamnosus UBLR-58.</title>
        <authorList>
            <person name="Sulthana A."/>
            <person name="Lakshmi S.G."/>
            <person name="Madempudi R.S."/>
        </authorList>
    </citation>
    <scope>NUCLEOTIDE SEQUENCE [LARGE SCALE GENOMIC DNA]</scope>
    <source>
        <strain evidence="4 6">UBLR-58</strain>
    </source>
</reference>
<reference evidence="2 7" key="3">
    <citation type="submission" date="2020-07" db="EMBL/GenBank/DDBJ databases">
        <title>Organ Donor 1.</title>
        <authorList>
            <person name="Marsh A.J."/>
            <person name="Azcarate-Peril M.A."/>
        </authorList>
    </citation>
    <scope>NUCLEOTIDE SEQUENCE [LARGE SCALE GENOMIC DNA]</scope>
    <source>
        <strain evidence="2 7">AMC0712</strain>
    </source>
</reference>